<dbReference type="Pfam" id="PF04480">
    <property type="entry name" value="DUF559"/>
    <property type="match status" value="1"/>
</dbReference>
<dbReference type="InterPro" id="IPR007569">
    <property type="entry name" value="DUF559"/>
</dbReference>
<evidence type="ECO:0000313" key="4">
    <source>
        <dbReference type="Proteomes" id="UP000236884"/>
    </source>
</evidence>
<sequence length="177" mass="19548">MSPMHRHELGATSTEKGEVARAASGRGSAPSRFARTREMTAHGRVLRRAPSEAEKRVWKLVRRQQLDGLGFRRQHAVGPYVLDFYCPSLQIALEIDGGQHAAPHCVEYDSRRTAWLGARGIEVIRFWNNDVLSNIEGVWTVLMQAIDARRSTPSLTLPLAGGGNAPEPRAQQLGGDQ</sequence>
<accession>A0A0S3PWB2</accession>
<dbReference type="CDD" id="cd01038">
    <property type="entry name" value="Endonuclease_DUF559"/>
    <property type="match status" value="1"/>
</dbReference>
<proteinExistence type="predicted"/>
<dbReference type="Proteomes" id="UP000236884">
    <property type="component" value="Chromosome"/>
</dbReference>
<dbReference type="SUPFAM" id="SSF52980">
    <property type="entry name" value="Restriction endonuclease-like"/>
    <property type="match status" value="1"/>
</dbReference>
<name>A0A0S3PWB2_9BRAD</name>
<feature type="region of interest" description="Disordered" evidence="1">
    <location>
        <begin position="156"/>
        <end position="177"/>
    </location>
</feature>
<dbReference type="RefSeq" id="WP_197703732.1">
    <property type="nucleotide sequence ID" value="NZ_AP014946.1"/>
</dbReference>
<reference evidence="3 4" key="1">
    <citation type="submission" date="2015-08" db="EMBL/GenBank/DDBJ databases">
        <title>Investigation of the bacterial diversity of lava forest soil.</title>
        <authorList>
            <person name="Lee J.S."/>
        </authorList>
    </citation>
    <scope>NUCLEOTIDE SEQUENCE [LARGE SCALE GENOMIC DNA]</scope>
    <source>
        <strain evidence="3 4">GJW-30</strain>
    </source>
</reference>
<dbReference type="EMBL" id="AP014946">
    <property type="protein sequence ID" value="BAT60229.1"/>
    <property type="molecule type" value="Genomic_DNA"/>
</dbReference>
<feature type="compositionally biased region" description="Low complexity" evidence="1">
    <location>
        <begin position="20"/>
        <end position="33"/>
    </location>
</feature>
<dbReference type="PANTHER" id="PTHR38590">
    <property type="entry name" value="BLL0828 PROTEIN"/>
    <property type="match status" value="1"/>
</dbReference>
<evidence type="ECO:0000313" key="3">
    <source>
        <dbReference type="EMBL" id="BAT60229.1"/>
    </source>
</evidence>
<dbReference type="AlphaFoldDB" id="A0A0S3PWB2"/>
<dbReference type="PANTHER" id="PTHR38590:SF1">
    <property type="entry name" value="BLL0828 PROTEIN"/>
    <property type="match status" value="1"/>
</dbReference>
<feature type="compositionally biased region" description="Basic and acidic residues" evidence="1">
    <location>
        <begin position="1"/>
        <end position="19"/>
    </location>
</feature>
<dbReference type="Gene3D" id="3.40.960.10">
    <property type="entry name" value="VSR Endonuclease"/>
    <property type="match status" value="1"/>
</dbReference>
<feature type="region of interest" description="Disordered" evidence="1">
    <location>
        <begin position="1"/>
        <end position="46"/>
    </location>
</feature>
<dbReference type="KEGG" id="vgo:GJW-30_1_02765"/>
<organism evidence="3 4">
    <name type="scientific">Variibacter gotjawalensis</name>
    <dbReference type="NCBI Taxonomy" id="1333996"/>
    <lineage>
        <taxon>Bacteria</taxon>
        <taxon>Pseudomonadati</taxon>
        <taxon>Pseudomonadota</taxon>
        <taxon>Alphaproteobacteria</taxon>
        <taxon>Hyphomicrobiales</taxon>
        <taxon>Nitrobacteraceae</taxon>
        <taxon>Variibacter</taxon>
    </lineage>
</organism>
<dbReference type="InterPro" id="IPR011335">
    <property type="entry name" value="Restrct_endonuc-II-like"/>
</dbReference>
<gene>
    <name evidence="3" type="ORF">GJW-30_1_02765</name>
</gene>
<protein>
    <recommendedName>
        <fullName evidence="2">DUF559 domain-containing protein</fullName>
    </recommendedName>
</protein>
<evidence type="ECO:0000256" key="1">
    <source>
        <dbReference type="SAM" id="MobiDB-lite"/>
    </source>
</evidence>
<evidence type="ECO:0000259" key="2">
    <source>
        <dbReference type="Pfam" id="PF04480"/>
    </source>
</evidence>
<keyword evidence="4" id="KW-1185">Reference proteome</keyword>
<feature type="domain" description="DUF559" evidence="2">
    <location>
        <begin position="39"/>
        <end position="145"/>
    </location>
</feature>
<dbReference type="InterPro" id="IPR047216">
    <property type="entry name" value="Endonuclease_DUF559_bact"/>
</dbReference>